<sequence>MRVDFAWFSANMLDIAPMFEALCLKTFCELYAEVSVTKGQEFYSNLNFYRDGRSINFIHTSINGVTLVCSALDVGNLFDCESIVEMHDFEKNKAFSIIVGHKSSASCWKHRHHHACGRQSHGPSLGGNTFQLSALIFEDMEWSLSRRENSLPYGQVIVGLLQMHDIDPTLAFEQNKWKGKEHAKGPPVSQKGSAPPAVEASASFALPYVLKELQLQVAAQGEEIRVMQRLIMGAIRQLEDLEKFLQESFDA</sequence>
<protein>
    <submittedName>
        <fullName evidence="1">Uncharacterized protein</fullName>
    </submittedName>
</protein>
<organism evidence="1 2">
    <name type="scientific">Melastoma candidum</name>
    <dbReference type="NCBI Taxonomy" id="119954"/>
    <lineage>
        <taxon>Eukaryota</taxon>
        <taxon>Viridiplantae</taxon>
        <taxon>Streptophyta</taxon>
        <taxon>Embryophyta</taxon>
        <taxon>Tracheophyta</taxon>
        <taxon>Spermatophyta</taxon>
        <taxon>Magnoliopsida</taxon>
        <taxon>eudicotyledons</taxon>
        <taxon>Gunneridae</taxon>
        <taxon>Pentapetalae</taxon>
        <taxon>rosids</taxon>
        <taxon>malvids</taxon>
        <taxon>Myrtales</taxon>
        <taxon>Melastomataceae</taxon>
        <taxon>Melastomatoideae</taxon>
        <taxon>Melastomateae</taxon>
        <taxon>Melastoma</taxon>
    </lineage>
</organism>
<evidence type="ECO:0000313" key="2">
    <source>
        <dbReference type="Proteomes" id="UP001057402"/>
    </source>
</evidence>
<dbReference type="EMBL" id="CM042887">
    <property type="protein sequence ID" value="KAI4330505.1"/>
    <property type="molecule type" value="Genomic_DNA"/>
</dbReference>
<comment type="caution">
    <text evidence="1">The sequence shown here is derived from an EMBL/GenBank/DDBJ whole genome shotgun (WGS) entry which is preliminary data.</text>
</comment>
<evidence type="ECO:0000313" key="1">
    <source>
        <dbReference type="EMBL" id="KAI4330505.1"/>
    </source>
</evidence>
<reference evidence="2" key="1">
    <citation type="journal article" date="2023" name="Front. Plant Sci.">
        <title>Chromosomal-level genome assembly of Melastoma candidum provides insights into trichome evolution.</title>
        <authorList>
            <person name="Zhong Y."/>
            <person name="Wu W."/>
            <person name="Sun C."/>
            <person name="Zou P."/>
            <person name="Liu Y."/>
            <person name="Dai S."/>
            <person name="Zhou R."/>
        </authorList>
    </citation>
    <scope>NUCLEOTIDE SEQUENCE [LARGE SCALE GENOMIC DNA]</scope>
</reference>
<dbReference type="Proteomes" id="UP001057402">
    <property type="component" value="Chromosome 8"/>
</dbReference>
<gene>
    <name evidence="1" type="ORF">MLD38_028791</name>
</gene>
<accession>A0ACB9N1T0</accession>
<keyword evidence="2" id="KW-1185">Reference proteome</keyword>
<name>A0ACB9N1T0_9MYRT</name>
<proteinExistence type="predicted"/>